<dbReference type="Pfam" id="PF12770">
    <property type="entry name" value="CHAT"/>
    <property type="match status" value="1"/>
</dbReference>
<dbReference type="InterPro" id="IPR011990">
    <property type="entry name" value="TPR-like_helical_dom_sf"/>
</dbReference>
<reference evidence="2" key="1">
    <citation type="submission" date="2023-03" db="EMBL/GenBank/DDBJ databases">
        <title>Massive genome expansion in bonnet fungi (Mycena s.s.) driven by repeated elements and novel gene families across ecological guilds.</title>
        <authorList>
            <consortium name="Lawrence Berkeley National Laboratory"/>
            <person name="Harder C.B."/>
            <person name="Miyauchi S."/>
            <person name="Viragh M."/>
            <person name="Kuo A."/>
            <person name="Thoen E."/>
            <person name="Andreopoulos B."/>
            <person name="Lu D."/>
            <person name="Skrede I."/>
            <person name="Drula E."/>
            <person name="Henrissat B."/>
            <person name="Morin E."/>
            <person name="Kohler A."/>
            <person name="Barry K."/>
            <person name="LaButti K."/>
            <person name="Morin E."/>
            <person name="Salamov A."/>
            <person name="Lipzen A."/>
            <person name="Mereny Z."/>
            <person name="Hegedus B."/>
            <person name="Baldrian P."/>
            <person name="Stursova M."/>
            <person name="Weitz H."/>
            <person name="Taylor A."/>
            <person name="Grigoriev I.V."/>
            <person name="Nagy L.G."/>
            <person name="Martin F."/>
            <person name="Kauserud H."/>
        </authorList>
    </citation>
    <scope>NUCLEOTIDE SEQUENCE</scope>
    <source>
        <strain evidence="2">CBHHK188m</strain>
    </source>
</reference>
<dbReference type="AlphaFoldDB" id="A0AAD7HWK0"/>
<name>A0AAD7HWK0_9AGAR</name>
<organism evidence="2 3">
    <name type="scientific">Mycena maculata</name>
    <dbReference type="NCBI Taxonomy" id="230809"/>
    <lineage>
        <taxon>Eukaryota</taxon>
        <taxon>Fungi</taxon>
        <taxon>Dikarya</taxon>
        <taxon>Basidiomycota</taxon>
        <taxon>Agaricomycotina</taxon>
        <taxon>Agaricomycetes</taxon>
        <taxon>Agaricomycetidae</taxon>
        <taxon>Agaricales</taxon>
        <taxon>Marasmiineae</taxon>
        <taxon>Mycenaceae</taxon>
        <taxon>Mycena</taxon>
    </lineage>
</organism>
<gene>
    <name evidence="2" type="ORF">DFH07DRAFT_781771</name>
</gene>
<keyword evidence="3" id="KW-1185">Reference proteome</keyword>
<accession>A0AAD7HWK0</accession>
<dbReference type="InterPro" id="IPR024983">
    <property type="entry name" value="CHAT_dom"/>
</dbReference>
<protein>
    <submittedName>
        <fullName evidence="2">CHAT domain-containing protein</fullName>
    </submittedName>
</protein>
<feature type="domain" description="CHAT" evidence="1">
    <location>
        <begin position="556"/>
        <end position="824"/>
    </location>
</feature>
<proteinExistence type="predicted"/>
<dbReference type="EMBL" id="JARJLG010000194">
    <property type="protein sequence ID" value="KAJ7730004.1"/>
    <property type="molecule type" value="Genomic_DNA"/>
</dbReference>
<evidence type="ECO:0000259" key="1">
    <source>
        <dbReference type="Pfam" id="PF12770"/>
    </source>
</evidence>
<dbReference type="Gene3D" id="1.25.40.10">
    <property type="entry name" value="Tetratricopeptide repeat domain"/>
    <property type="match status" value="2"/>
</dbReference>
<sequence>MQASALEDHRDADSYTRSCSQHLAKYENSDPEELECAIRDGKKAIELGSNDRYAFRNLATALGKQYDHQSGELKDLLEALGYLEQAIEKTSGRAERCEFLQEYATLRFWLYQRAGNLKDLDTAIKITKNAIAEKPSIGHLQNLGILLLASYSTSGRKEDLEEALENNQDALNLSSAALAWASFRNKFPFGTGLISTRKHQYAQCLQNMATSLREWFRHEQDFQNLWDALEYDSKAREIYPRDPVYAQNLALSYKALYDHTKDHQYLEKALKCSQEALHETADDHPRYRHCLHVWAVFLVARYKESQNQEDLKSARSAYNQSLKSNPWNDVYQTWSFNSAVNWEYFEGEKSDSSFKEAYVFALDLLPHILWIMDSFDVRQAACKNLDITNATSKAINVCIKHKDLGLAVQFAEKGLAVLFQYQWQLKNHAHKQGSTNVTEYSQNLPHIPQKPKEHMEKELRELLENCGQKNSKSFEDLQQVSENGPVVILNPPCHAIILCPQLKLVEVTLKIELKTLKDKKEMLEKLLHSCGRTRLQGVQESHTPMNIDIQKEFKSLLKWLWSFIVSPIYQKLESILFQKGGRLWWCPVGMFSGLPLHAAADDNLDKFIPSYTPSLGVLLHARNRLLSSTQKFCVVGVTHDELHHARKEVENIRAIVKDHQFIKFLDAKSTVEDVTAKLGECTWFHFAGHGSQDPYDAGRSFLQLYDGQFDLQTILKMSLPHSEFVFLAACHTAKGDQTLVNESLHLSGGFIAAGFRAAIGTMWTMDDEDGPEVARAVYSHLFKKAGTTTCPQVTDTAEALRNAVRQLRTQGVPYERWIPFVHIGV</sequence>
<evidence type="ECO:0000313" key="3">
    <source>
        <dbReference type="Proteomes" id="UP001215280"/>
    </source>
</evidence>
<comment type="caution">
    <text evidence="2">The sequence shown here is derived from an EMBL/GenBank/DDBJ whole genome shotgun (WGS) entry which is preliminary data.</text>
</comment>
<dbReference type="SUPFAM" id="SSF81901">
    <property type="entry name" value="HCP-like"/>
    <property type="match status" value="1"/>
</dbReference>
<evidence type="ECO:0000313" key="2">
    <source>
        <dbReference type="EMBL" id="KAJ7730004.1"/>
    </source>
</evidence>
<dbReference type="Proteomes" id="UP001215280">
    <property type="component" value="Unassembled WGS sequence"/>
</dbReference>